<keyword evidence="2" id="KW-0547">Nucleotide-binding</keyword>
<dbReference type="Proteomes" id="UP000697998">
    <property type="component" value="Unassembled WGS sequence"/>
</dbReference>
<protein>
    <submittedName>
        <fullName evidence="6">Protein kinase</fullName>
    </submittedName>
</protein>
<dbReference type="InterPro" id="IPR011009">
    <property type="entry name" value="Kinase-like_dom_sf"/>
</dbReference>
<evidence type="ECO:0000256" key="1">
    <source>
        <dbReference type="ARBA" id="ARBA00022679"/>
    </source>
</evidence>
<dbReference type="PROSITE" id="PS50011">
    <property type="entry name" value="PROTEIN_KINASE_DOM"/>
    <property type="match status" value="1"/>
</dbReference>
<dbReference type="GO" id="GO:0005524">
    <property type="term" value="F:ATP binding"/>
    <property type="evidence" value="ECO:0007669"/>
    <property type="project" value="UniProtKB-KW"/>
</dbReference>
<evidence type="ECO:0000256" key="4">
    <source>
        <dbReference type="ARBA" id="ARBA00022840"/>
    </source>
</evidence>
<comment type="caution">
    <text evidence="6">The sequence shown here is derived from an EMBL/GenBank/DDBJ whole genome shotgun (WGS) entry which is preliminary data.</text>
</comment>
<evidence type="ECO:0000313" key="7">
    <source>
        <dbReference type="Proteomes" id="UP000697998"/>
    </source>
</evidence>
<evidence type="ECO:0000313" key="6">
    <source>
        <dbReference type="EMBL" id="MBK7674856.1"/>
    </source>
</evidence>
<evidence type="ECO:0000256" key="2">
    <source>
        <dbReference type="ARBA" id="ARBA00022741"/>
    </source>
</evidence>
<sequence length="263" mass="28700">MVEAIAYLHGRGIFHRDIKSSNIKLGSSGQVKLLDFGIAKDPSSRQLTMVGGCVGTMDYLAPEQIRGKSRAEYRTPTLSSPLSSDLMRIVGRCLRRDAAERYADARALLDDLPTSGRSPPACTPVASRPRADWQSALPENWPLLGAGLLLAGVVLAGFVWKMRPAPPTDSPPRTNAEQALPAEPQGASLRLVRIGTIDGPADIYEDGKLLGTTATVFEKRYPVGAHVALILKREGHEDEHVEFEVRQIGNEFLAWQLRPTGRQ</sequence>
<gene>
    <name evidence="6" type="ORF">IPJ27_08800</name>
</gene>
<dbReference type="PANTHER" id="PTHR43289">
    <property type="entry name" value="MITOGEN-ACTIVATED PROTEIN KINASE KINASE KINASE 20-RELATED"/>
    <property type="match status" value="1"/>
</dbReference>
<reference evidence="6 7" key="1">
    <citation type="submission" date="2020-10" db="EMBL/GenBank/DDBJ databases">
        <title>Connecting structure to function with the recovery of over 1000 high-quality activated sludge metagenome-assembled genomes encoding full-length rRNA genes using long-read sequencing.</title>
        <authorList>
            <person name="Singleton C.M."/>
            <person name="Petriglieri F."/>
            <person name="Kristensen J.M."/>
            <person name="Kirkegaard R.H."/>
            <person name="Michaelsen T.Y."/>
            <person name="Andersen M.H."/>
            <person name="Karst S.M."/>
            <person name="Dueholm M.S."/>
            <person name="Nielsen P.H."/>
            <person name="Albertsen M."/>
        </authorList>
    </citation>
    <scope>NUCLEOTIDE SEQUENCE [LARGE SCALE GENOMIC DNA]</scope>
    <source>
        <strain evidence="6">EsbW_18-Q3-R4-48_BATAC.285</strain>
    </source>
</reference>
<dbReference type="Pfam" id="PF00069">
    <property type="entry name" value="Pkinase"/>
    <property type="match status" value="1"/>
</dbReference>
<evidence type="ECO:0000259" key="5">
    <source>
        <dbReference type="PROSITE" id="PS50011"/>
    </source>
</evidence>
<accession>A0A935UFC6</accession>
<dbReference type="AlphaFoldDB" id="A0A935UFC6"/>
<dbReference type="GO" id="GO:0004674">
    <property type="term" value="F:protein serine/threonine kinase activity"/>
    <property type="evidence" value="ECO:0007669"/>
    <property type="project" value="TreeGrafter"/>
</dbReference>
<dbReference type="Gene3D" id="1.10.510.10">
    <property type="entry name" value="Transferase(Phosphotransferase) domain 1"/>
    <property type="match status" value="1"/>
</dbReference>
<evidence type="ECO:0000256" key="3">
    <source>
        <dbReference type="ARBA" id="ARBA00022777"/>
    </source>
</evidence>
<organism evidence="6 7">
    <name type="scientific">Candidatus Accumulibacter proximus</name>
    <dbReference type="NCBI Taxonomy" id="2954385"/>
    <lineage>
        <taxon>Bacteria</taxon>
        <taxon>Pseudomonadati</taxon>
        <taxon>Pseudomonadota</taxon>
        <taxon>Betaproteobacteria</taxon>
        <taxon>Candidatus Accumulibacter</taxon>
    </lineage>
</organism>
<keyword evidence="3 6" id="KW-0418">Kinase</keyword>
<feature type="domain" description="Protein kinase" evidence="5">
    <location>
        <begin position="1"/>
        <end position="263"/>
    </location>
</feature>
<keyword evidence="4" id="KW-0067">ATP-binding</keyword>
<proteinExistence type="predicted"/>
<dbReference type="PANTHER" id="PTHR43289:SF34">
    <property type="entry name" value="SERINE_THREONINE-PROTEIN KINASE YBDM-RELATED"/>
    <property type="match status" value="1"/>
</dbReference>
<dbReference type="EMBL" id="JADJMH010000005">
    <property type="protein sequence ID" value="MBK7674856.1"/>
    <property type="molecule type" value="Genomic_DNA"/>
</dbReference>
<keyword evidence="1" id="KW-0808">Transferase</keyword>
<name>A0A935UFC6_9PROT</name>
<dbReference type="SUPFAM" id="SSF56112">
    <property type="entry name" value="Protein kinase-like (PK-like)"/>
    <property type="match status" value="1"/>
</dbReference>
<dbReference type="InterPro" id="IPR000719">
    <property type="entry name" value="Prot_kinase_dom"/>
</dbReference>